<evidence type="ECO:0000256" key="2">
    <source>
        <dbReference type="SAM" id="Phobius"/>
    </source>
</evidence>
<gene>
    <name evidence="4" type="ORF">EST38_g5408</name>
</gene>
<sequence length="457" mass="50146">MLFANVIATISLLFSPYLTLAALVNRTIDDTTGDSVTGLLPVYFPSPSEVSMWKNHNCPRNDCVTRPDINKTFGRSYTAATFRSEQSSKISITLRFNGTAIYIFFTLTNIHEYGTDCQFVLDNVPVEPPYVYMPDRSKDDILYQQPVFDRTGLANTEHTLEIVTEGLARPSPISGLNPLLNSHDDTPPGNQTDSSSSKTPIGAIAGGAAGGTLFTVAAFFLFFCLRRRRRRRRLEKRPALVMDGLDQLQYRVDPLILEKPDYRGPPSSALESSSPIPQQSQDGLHENYSALLPSMPTSSDYSSSNPGITTRRYPLDLDQVPGATGSSSAGGTLFNPGANYASGVASTSTFPRQTRNLAASSPLVVLPMAHPEEQEQVQQDGPATIGDRLGTLEQEMNELRRGFSTQMREEIVEMQQEIQMLRENQGSDLAMRLTDEPPPGYVANPKAIPHPVSGQHS</sequence>
<evidence type="ECO:0000256" key="3">
    <source>
        <dbReference type="SAM" id="SignalP"/>
    </source>
</evidence>
<organism evidence="4 5">
    <name type="scientific">Candolleomyces aberdarensis</name>
    <dbReference type="NCBI Taxonomy" id="2316362"/>
    <lineage>
        <taxon>Eukaryota</taxon>
        <taxon>Fungi</taxon>
        <taxon>Dikarya</taxon>
        <taxon>Basidiomycota</taxon>
        <taxon>Agaricomycotina</taxon>
        <taxon>Agaricomycetes</taxon>
        <taxon>Agaricomycetidae</taxon>
        <taxon>Agaricales</taxon>
        <taxon>Agaricineae</taxon>
        <taxon>Psathyrellaceae</taxon>
        <taxon>Candolleomyces</taxon>
    </lineage>
</organism>
<evidence type="ECO:0000313" key="5">
    <source>
        <dbReference type="Proteomes" id="UP000290288"/>
    </source>
</evidence>
<feature type="compositionally biased region" description="Low complexity" evidence="1">
    <location>
        <begin position="293"/>
        <end position="306"/>
    </location>
</feature>
<name>A0A4Q2DNA8_9AGAR</name>
<reference evidence="4 5" key="1">
    <citation type="submission" date="2019-01" db="EMBL/GenBank/DDBJ databases">
        <title>Draft genome sequence of Psathyrella aberdarensis IHI B618.</title>
        <authorList>
            <person name="Buettner E."/>
            <person name="Kellner H."/>
        </authorList>
    </citation>
    <scope>NUCLEOTIDE SEQUENCE [LARGE SCALE GENOMIC DNA]</scope>
    <source>
        <strain evidence="4 5">IHI B618</strain>
    </source>
</reference>
<keyword evidence="2" id="KW-0812">Transmembrane</keyword>
<evidence type="ECO:0000256" key="1">
    <source>
        <dbReference type="SAM" id="MobiDB-lite"/>
    </source>
</evidence>
<protein>
    <submittedName>
        <fullName evidence="4">Uncharacterized protein</fullName>
    </submittedName>
</protein>
<feature type="chain" id="PRO_5021023304" evidence="3">
    <location>
        <begin position="22"/>
        <end position="457"/>
    </location>
</feature>
<proteinExistence type="predicted"/>
<feature type="region of interest" description="Disordered" evidence="1">
    <location>
        <begin position="174"/>
        <end position="201"/>
    </location>
</feature>
<comment type="caution">
    <text evidence="4">The sequence shown here is derived from an EMBL/GenBank/DDBJ whole genome shotgun (WGS) entry which is preliminary data.</text>
</comment>
<keyword evidence="2" id="KW-1133">Transmembrane helix</keyword>
<feature type="compositionally biased region" description="Polar residues" evidence="1">
    <location>
        <begin position="269"/>
        <end position="282"/>
    </location>
</feature>
<feature type="signal peptide" evidence="3">
    <location>
        <begin position="1"/>
        <end position="21"/>
    </location>
</feature>
<dbReference type="EMBL" id="SDEE01000148">
    <property type="protein sequence ID" value="RXW20454.1"/>
    <property type="molecule type" value="Genomic_DNA"/>
</dbReference>
<dbReference type="STRING" id="2316362.A0A4Q2DNA8"/>
<feature type="region of interest" description="Disordered" evidence="1">
    <location>
        <begin position="430"/>
        <end position="457"/>
    </location>
</feature>
<feature type="region of interest" description="Disordered" evidence="1">
    <location>
        <begin position="258"/>
        <end position="313"/>
    </location>
</feature>
<feature type="transmembrane region" description="Helical" evidence="2">
    <location>
        <begin position="201"/>
        <end position="225"/>
    </location>
</feature>
<keyword evidence="2" id="KW-0472">Membrane</keyword>
<feature type="compositionally biased region" description="Polar residues" evidence="1">
    <location>
        <begin position="188"/>
        <end position="199"/>
    </location>
</feature>
<dbReference type="Gene3D" id="2.60.120.260">
    <property type="entry name" value="Galactose-binding domain-like"/>
    <property type="match status" value="1"/>
</dbReference>
<keyword evidence="3" id="KW-0732">Signal</keyword>
<evidence type="ECO:0000313" key="4">
    <source>
        <dbReference type="EMBL" id="RXW20454.1"/>
    </source>
</evidence>
<accession>A0A4Q2DNA8</accession>
<dbReference type="OrthoDB" id="3245657at2759"/>
<keyword evidence="5" id="KW-1185">Reference proteome</keyword>
<dbReference type="Proteomes" id="UP000290288">
    <property type="component" value="Unassembled WGS sequence"/>
</dbReference>
<dbReference type="AlphaFoldDB" id="A0A4Q2DNA8"/>